<evidence type="ECO:0000256" key="9">
    <source>
        <dbReference type="ARBA" id="ARBA00022960"/>
    </source>
</evidence>
<feature type="domain" description="Mur ligase N-terminal catalytic" evidence="15">
    <location>
        <begin position="23"/>
        <end position="120"/>
    </location>
</feature>
<dbReference type="InterPro" id="IPR005758">
    <property type="entry name" value="UDP-N-AcMur_Ala_ligase_MurC"/>
</dbReference>
<feature type="domain" description="Mur ligase central" evidence="17">
    <location>
        <begin position="126"/>
        <end position="304"/>
    </location>
</feature>
<evidence type="ECO:0000259" key="15">
    <source>
        <dbReference type="Pfam" id="PF01225"/>
    </source>
</evidence>
<evidence type="ECO:0000259" key="17">
    <source>
        <dbReference type="Pfam" id="PF08245"/>
    </source>
</evidence>
<dbReference type="GO" id="GO:0009252">
    <property type="term" value="P:peptidoglycan biosynthetic process"/>
    <property type="evidence" value="ECO:0007669"/>
    <property type="project" value="UniProtKB-UniRule"/>
</dbReference>
<dbReference type="NCBIfam" id="TIGR01082">
    <property type="entry name" value="murC"/>
    <property type="match status" value="1"/>
</dbReference>
<dbReference type="InterPro" id="IPR036565">
    <property type="entry name" value="Mur-like_cat_sf"/>
</dbReference>
<dbReference type="SUPFAM" id="SSF51984">
    <property type="entry name" value="MurCD N-terminal domain"/>
    <property type="match status" value="1"/>
</dbReference>
<evidence type="ECO:0000256" key="1">
    <source>
        <dbReference type="ARBA" id="ARBA00004496"/>
    </source>
</evidence>
<keyword evidence="6 14" id="KW-0132">Cell division</keyword>
<dbReference type="Gene3D" id="3.40.1190.10">
    <property type="entry name" value="Mur-like, catalytic domain"/>
    <property type="match status" value="1"/>
</dbReference>
<evidence type="ECO:0000256" key="8">
    <source>
        <dbReference type="ARBA" id="ARBA00022840"/>
    </source>
</evidence>
<dbReference type="InterPro" id="IPR013221">
    <property type="entry name" value="Mur_ligase_cen"/>
</dbReference>
<evidence type="ECO:0000313" key="18">
    <source>
        <dbReference type="EMBL" id="RGQ44820.1"/>
    </source>
</evidence>
<dbReference type="GO" id="GO:0005737">
    <property type="term" value="C:cytoplasm"/>
    <property type="evidence" value="ECO:0007669"/>
    <property type="project" value="UniProtKB-SubCell"/>
</dbReference>
<evidence type="ECO:0000313" key="19">
    <source>
        <dbReference type="Proteomes" id="UP000284751"/>
    </source>
</evidence>
<feature type="binding site" evidence="14">
    <location>
        <begin position="128"/>
        <end position="134"/>
    </location>
    <ligand>
        <name>ATP</name>
        <dbReference type="ChEBI" id="CHEBI:30616"/>
    </ligand>
</feature>
<protein>
    <recommendedName>
        <fullName evidence="3 14">UDP-N-acetylmuramate--L-alanine ligase</fullName>
        <ecNumber evidence="3 14">6.3.2.8</ecNumber>
    </recommendedName>
    <alternativeName>
        <fullName evidence="14">UDP-N-acetylmuramoyl-L-alanine synthetase</fullName>
    </alternativeName>
</protein>
<keyword evidence="10 14" id="KW-0573">Peptidoglycan synthesis</keyword>
<keyword evidence="11 14" id="KW-0131">Cell cycle</keyword>
<comment type="pathway">
    <text evidence="2 14">Cell wall biogenesis; peptidoglycan biosynthesis.</text>
</comment>
<dbReference type="GO" id="GO:0051301">
    <property type="term" value="P:cell division"/>
    <property type="evidence" value="ECO:0007669"/>
    <property type="project" value="UniProtKB-KW"/>
</dbReference>
<proteinExistence type="inferred from homology"/>
<comment type="function">
    <text evidence="14">Cell wall formation.</text>
</comment>
<keyword evidence="8 14" id="KW-0067">ATP-binding</keyword>
<dbReference type="Proteomes" id="UP000284751">
    <property type="component" value="Unassembled WGS sequence"/>
</dbReference>
<keyword evidence="4 14" id="KW-0963">Cytoplasm</keyword>
<feature type="domain" description="Mur ligase C-terminal" evidence="16">
    <location>
        <begin position="326"/>
        <end position="450"/>
    </location>
</feature>
<dbReference type="EMBL" id="QRTC01000001">
    <property type="protein sequence ID" value="RGQ44820.1"/>
    <property type="molecule type" value="Genomic_DNA"/>
</dbReference>
<dbReference type="InterPro" id="IPR036615">
    <property type="entry name" value="Mur_ligase_C_dom_sf"/>
</dbReference>
<dbReference type="HAMAP" id="MF_00046">
    <property type="entry name" value="MurC"/>
    <property type="match status" value="1"/>
</dbReference>
<evidence type="ECO:0000256" key="6">
    <source>
        <dbReference type="ARBA" id="ARBA00022618"/>
    </source>
</evidence>
<comment type="subcellular location">
    <subcellularLocation>
        <location evidence="1 14">Cytoplasm</location>
    </subcellularLocation>
</comment>
<evidence type="ECO:0000256" key="12">
    <source>
        <dbReference type="ARBA" id="ARBA00023316"/>
    </source>
</evidence>
<organism evidence="18 19">
    <name type="scientific">[Clostridium] leptum</name>
    <dbReference type="NCBI Taxonomy" id="1535"/>
    <lineage>
        <taxon>Bacteria</taxon>
        <taxon>Bacillati</taxon>
        <taxon>Bacillota</taxon>
        <taxon>Clostridia</taxon>
        <taxon>Eubacteriales</taxon>
        <taxon>Oscillospiraceae</taxon>
        <taxon>Oscillospiraceae incertae sedis</taxon>
    </lineage>
</organism>
<dbReference type="Gene3D" id="3.90.190.20">
    <property type="entry name" value="Mur ligase, C-terminal domain"/>
    <property type="match status" value="1"/>
</dbReference>
<dbReference type="CDD" id="cd01983">
    <property type="entry name" value="SIMIBI"/>
    <property type="match status" value="1"/>
</dbReference>
<dbReference type="AlphaFoldDB" id="A0A412B1E9"/>
<evidence type="ECO:0000256" key="10">
    <source>
        <dbReference type="ARBA" id="ARBA00022984"/>
    </source>
</evidence>
<keyword evidence="5 14" id="KW-0436">Ligase</keyword>
<keyword evidence="9 14" id="KW-0133">Cell shape</keyword>
<dbReference type="Pfam" id="PF02875">
    <property type="entry name" value="Mur_ligase_C"/>
    <property type="match status" value="1"/>
</dbReference>
<dbReference type="GO" id="GO:0008763">
    <property type="term" value="F:UDP-N-acetylmuramate-L-alanine ligase activity"/>
    <property type="evidence" value="ECO:0007669"/>
    <property type="project" value="UniProtKB-UniRule"/>
</dbReference>
<evidence type="ECO:0000256" key="14">
    <source>
        <dbReference type="HAMAP-Rule" id="MF_00046"/>
    </source>
</evidence>
<dbReference type="PANTHER" id="PTHR43445">
    <property type="entry name" value="UDP-N-ACETYLMURAMATE--L-ALANINE LIGASE-RELATED"/>
    <property type="match status" value="1"/>
</dbReference>
<reference evidence="18 19" key="1">
    <citation type="submission" date="2018-08" db="EMBL/GenBank/DDBJ databases">
        <title>A genome reference for cultivated species of the human gut microbiota.</title>
        <authorList>
            <person name="Zou Y."/>
            <person name="Xue W."/>
            <person name="Luo G."/>
        </authorList>
    </citation>
    <scope>NUCLEOTIDE SEQUENCE [LARGE SCALE GENOMIC DNA]</scope>
    <source>
        <strain evidence="18 19">AF28-26</strain>
    </source>
</reference>
<comment type="similarity">
    <text evidence="14">Belongs to the MurCDEF family.</text>
</comment>
<evidence type="ECO:0000256" key="5">
    <source>
        <dbReference type="ARBA" id="ARBA00022598"/>
    </source>
</evidence>
<dbReference type="SUPFAM" id="SSF53244">
    <property type="entry name" value="MurD-like peptide ligases, peptide-binding domain"/>
    <property type="match status" value="1"/>
</dbReference>
<evidence type="ECO:0000256" key="13">
    <source>
        <dbReference type="ARBA" id="ARBA00047833"/>
    </source>
</evidence>
<gene>
    <name evidence="14 18" type="primary">murC</name>
    <name evidence="18" type="ORF">DWY99_00605</name>
</gene>
<keyword evidence="7 14" id="KW-0547">Nucleotide-binding</keyword>
<evidence type="ECO:0000259" key="16">
    <source>
        <dbReference type="Pfam" id="PF02875"/>
    </source>
</evidence>
<dbReference type="Pfam" id="PF08245">
    <property type="entry name" value="Mur_ligase_M"/>
    <property type="match status" value="1"/>
</dbReference>
<dbReference type="Pfam" id="PF01225">
    <property type="entry name" value="Mur_ligase"/>
    <property type="match status" value="1"/>
</dbReference>
<dbReference type="GO" id="GO:0005524">
    <property type="term" value="F:ATP binding"/>
    <property type="evidence" value="ECO:0007669"/>
    <property type="project" value="UniProtKB-UniRule"/>
</dbReference>
<dbReference type="InterPro" id="IPR050061">
    <property type="entry name" value="MurCDEF_pg_biosynth"/>
</dbReference>
<dbReference type="SUPFAM" id="SSF53623">
    <property type="entry name" value="MurD-like peptide ligases, catalytic domain"/>
    <property type="match status" value="1"/>
</dbReference>
<comment type="caution">
    <text evidence="18">The sequence shown here is derived from an EMBL/GenBank/DDBJ whole genome shotgun (WGS) entry which is preliminary data.</text>
</comment>
<evidence type="ECO:0000256" key="11">
    <source>
        <dbReference type="ARBA" id="ARBA00023306"/>
    </source>
</evidence>
<keyword evidence="12 14" id="KW-0961">Cell wall biogenesis/degradation</keyword>
<accession>A0A412B1E9</accession>
<dbReference type="EC" id="6.3.2.8" evidence="3 14"/>
<dbReference type="GO" id="GO:0008360">
    <property type="term" value="P:regulation of cell shape"/>
    <property type="evidence" value="ECO:0007669"/>
    <property type="project" value="UniProtKB-KW"/>
</dbReference>
<dbReference type="InterPro" id="IPR004101">
    <property type="entry name" value="Mur_ligase_C"/>
</dbReference>
<evidence type="ECO:0000256" key="3">
    <source>
        <dbReference type="ARBA" id="ARBA00012211"/>
    </source>
</evidence>
<evidence type="ECO:0000256" key="4">
    <source>
        <dbReference type="ARBA" id="ARBA00022490"/>
    </source>
</evidence>
<name>A0A412B1E9_9FIRM</name>
<sequence length="473" mass="51574">MQNLTGVCSSLEHQDLLDRIHRLHFIGIGGSGMCPMAEILHKEGFSLTGSDIFESDTLQRIRAYGIPVYTEHKAENIKDAEAVVYTAAVKQDNPELVAAREKGIPTLERSVMLGIVCRRYADAVAVSGTHGKTTTTAMLAQILVQSGKDPTAIIGGKLPFLGGNSRVGSSEIMVCEACEYVDTFLQLTPAVSIILNIDADHLDYFKDLNNIIKSFHQFALQTTKRLVVNGDDANTQKAIAGVSLPAVTFGMKDTNDYYAGSIAEKKGVCEEFSLMYRGEKLAEIVLSVPGEHNIYNALAAAAAAHTLGVNPEDIAKSLHAFTGVHRRFEVLGNPSGIMVADDFAHHPTELSATLTAAMKMGFHTVWAVFQPHTYSRTALLLEDFAKALSIPDRVVMSEILPVREVNTYHIYTKDLADKIPGSVWFDTFEEITDYVTAHAEPGDLILTLGGGNVYQCADMILKRLQGQEKQTGK</sequence>
<evidence type="ECO:0000256" key="7">
    <source>
        <dbReference type="ARBA" id="ARBA00022741"/>
    </source>
</evidence>
<dbReference type="InterPro" id="IPR000713">
    <property type="entry name" value="Mur_ligase_N"/>
</dbReference>
<comment type="catalytic activity">
    <reaction evidence="13 14">
        <text>UDP-N-acetyl-alpha-D-muramate + L-alanine + ATP = UDP-N-acetyl-alpha-D-muramoyl-L-alanine + ADP + phosphate + H(+)</text>
        <dbReference type="Rhea" id="RHEA:23372"/>
        <dbReference type="ChEBI" id="CHEBI:15378"/>
        <dbReference type="ChEBI" id="CHEBI:30616"/>
        <dbReference type="ChEBI" id="CHEBI:43474"/>
        <dbReference type="ChEBI" id="CHEBI:57972"/>
        <dbReference type="ChEBI" id="CHEBI:70757"/>
        <dbReference type="ChEBI" id="CHEBI:83898"/>
        <dbReference type="ChEBI" id="CHEBI:456216"/>
        <dbReference type="EC" id="6.3.2.8"/>
    </reaction>
</comment>
<dbReference type="GO" id="GO:0071555">
    <property type="term" value="P:cell wall organization"/>
    <property type="evidence" value="ECO:0007669"/>
    <property type="project" value="UniProtKB-KW"/>
</dbReference>
<dbReference type="PANTHER" id="PTHR43445:SF3">
    <property type="entry name" value="UDP-N-ACETYLMURAMATE--L-ALANINE LIGASE"/>
    <property type="match status" value="1"/>
</dbReference>
<evidence type="ECO:0000256" key="2">
    <source>
        <dbReference type="ARBA" id="ARBA00004752"/>
    </source>
</evidence>
<dbReference type="Gene3D" id="3.40.50.720">
    <property type="entry name" value="NAD(P)-binding Rossmann-like Domain"/>
    <property type="match status" value="1"/>
</dbReference>
<dbReference type="UniPathway" id="UPA00219"/>